<dbReference type="InterPro" id="IPR050808">
    <property type="entry name" value="Phage_Integrase"/>
</dbReference>
<evidence type="ECO:0000256" key="2">
    <source>
        <dbReference type="ARBA" id="ARBA00022908"/>
    </source>
</evidence>
<reference evidence="8 9" key="1">
    <citation type="submission" date="2020-12" db="EMBL/GenBank/DDBJ databases">
        <title>Vagococcus allomyrinae sp. nov. and Enterococcus lavae sp. nov., isolated from the larvae of Allomyrina dichotoma.</title>
        <authorList>
            <person name="Lee S.D."/>
        </authorList>
    </citation>
    <scope>NUCLEOTIDE SEQUENCE [LARGE SCALE GENOMIC DNA]</scope>
    <source>
        <strain evidence="8 9">BWM-S5</strain>
    </source>
</reference>
<name>A0ABS4CMY5_9ENTE</name>
<dbReference type="Gene3D" id="1.10.150.130">
    <property type="match status" value="1"/>
</dbReference>
<dbReference type="Proteomes" id="UP000673375">
    <property type="component" value="Unassembled WGS sequence"/>
</dbReference>
<evidence type="ECO:0000259" key="6">
    <source>
        <dbReference type="PROSITE" id="PS51898"/>
    </source>
</evidence>
<organism evidence="8 9">
    <name type="scientific">Enterococcus larvae</name>
    <dbReference type="NCBI Taxonomy" id="2794352"/>
    <lineage>
        <taxon>Bacteria</taxon>
        <taxon>Bacillati</taxon>
        <taxon>Bacillota</taxon>
        <taxon>Bacilli</taxon>
        <taxon>Lactobacillales</taxon>
        <taxon>Enterococcaceae</taxon>
        <taxon>Enterococcus</taxon>
    </lineage>
</organism>
<dbReference type="Pfam" id="PF00589">
    <property type="entry name" value="Phage_integrase"/>
    <property type="match status" value="1"/>
</dbReference>
<dbReference type="Gene3D" id="1.10.443.10">
    <property type="entry name" value="Intergrase catalytic core"/>
    <property type="match status" value="1"/>
</dbReference>
<gene>
    <name evidence="8" type="ORF">I6N96_16750</name>
</gene>
<dbReference type="RefSeq" id="WP_209558721.1">
    <property type="nucleotide sequence ID" value="NZ_JAEDXU010000011.1"/>
</dbReference>
<feature type="domain" description="Tyr recombinase" evidence="6">
    <location>
        <begin position="168"/>
        <end position="360"/>
    </location>
</feature>
<evidence type="ECO:0000256" key="5">
    <source>
        <dbReference type="PROSITE-ProRule" id="PRU01248"/>
    </source>
</evidence>
<keyword evidence="2" id="KW-0229">DNA integration</keyword>
<evidence type="ECO:0000256" key="1">
    <source>
        <dbReference type="ARBA" id="ARBA00008857"/>
    </source>
</evidence>
<dbReference type="InterPro" id="IPR010998">
    <property type="entry name" value="Integrase_recombinase_N"/>
</dbReference>
<dbReference type="InterPro" id="IPR004107">
    <property type="entry name" value="Integrase_SAM-like_N"/>
</dbReference>
<sequence length="364" mass="42055">MARRGENIYKRKDGRWEGRYVQGRNKDGKIRYGYLYAYSYKEIKEKLITQKFMLKQTDPEQADFEGNVAIWIDYWLEMISGTVKISTYNSYKNKLERYVKPHIGHLTLKILSSRQLNQMIKMQEKQLSASSIRTVFQIVKSCLKEAEKRRLIESCVLEDIQLPKVNKRKVQTLSLDERQLITKLAEKDSYGFPIILSLETGLRIGEIAGLKWEDIDFSSKTLTVSRTLQRVQTFSSEGKKTILLEGSPKTQMSQRELPLSKKMIRCLRKRKKESDSEYVVSVQGKPMEPRTISNHFKRIIANTPLLSISFHSLRHSFATRCLECGISVAAISSLLGHTSVKLTLDIYTNSTRSEERRAVELLVS</sequence>
<dbReference type="SUPFAM" id="SSF56349">
    <property type="entry name" value="DNA breaking-rejoining enzymes"/>
    <property type="match status" value="1"/>
</dbReference>
<keyword evidence="9" id="KW-1185">Reference proteome</keyword>
<accession>A0ABS4CMY5</accession>
<dbReference type="InterPro" id="IPR002104">
    <property type="entry name" value="Integrase_catalytic"/>
</dbReference>
<feature type="domain" description="Core-binding (CB)" evidence="7">
    <location>
        <begin position="66"/>
        <end position="147"/>
    </location>
</feature>
<dbReference type="Pfam" id="PF14659">
    <property type="entry name" value="Phage_int_SAM_3"/>
    <property type="match status" value="1"/>
</dbReference>
<dbReference type="EMBL" id="JAEDXU010000011">
    <property type="protein sequence ID" value="MBP1047941.1"/>
    <property type="molecule type" value="Genomic_DNA"/>
</dbReference>
<keyword evidence="3 5" id="KW-0238">DNA-binding</keyword>
<dbReference type="PANTHER" id="PTHR30629">
    <property type="entry name" value="PROPHAGE INTEGRASE"/>
    <property type="match status" value="1"/>
</dbReference>
<dbReference type="PROSITE" id="PS51898">
    <property type="entry name" value="TYR_RECOMBINASE"/>
    <property type="match status" value="1"/>
</dbReference>
<protein>
    <submittedName>
        <fullName evidence="8">Site-specific integrase</fullName>
    </submittedName>
</protein>
<dbReference type="PROSITE" id="PS51900">
    <property type="entry name" value="CB"/>
    <property type="match status" value="1"/>
</dbReference>
<evidence type="ECO:0000313" key="9">
    <source>
        <dbReference type="Proteomes" id="UP000673375"/>
    </source>
</evidence>
<dbReference type="InterPro" id="IPR011010">
    <property type="entry name" value="DNA_brk_join_enz"/>
</dbReference>
<evidence type="ECO:0000259" key="7">
    <source>
        <dbReference type="PROSITE" id="PS51900"/>
    </source>
</evidence>
<proteinExistence type="inferred from homology"/>
<comment type="caution">
    <text evidence="8">The sequence shown here is derived from an EMBL/GenBank/DDBJ whole genome shotgun (WGS) entry which is preliminary data.</text>
</comment>
<evidence type="ECO:0000313" key="8">
    <source>
        <dbReference type="EMBL" id="MBP1047941.1"/>
    </source>
</evidence>
<keyword evidence="4" id="KW-0233">DNA recombination</keyword>
<dbReference type="InterPro" id="IPR013762">
    <property type="entry name" value="Integrase-like_cat_sf"/>
</dbReference>
<evidence type="ECO:0000256" key="3">
    <source>
        <dbReference type="ARBA" id="ARBA00023125"/>
    </source>
</evidence>
<dbReference type="InterPro" id="IPR044068">
    <property type="entry name" value="CB"/>
</dbReference>
<dbReference type="CDD" id="cd01189">
    <property type="entry name" value="INT_ICEBs1_C_like"/>
    <property type="match status" value="1"/>
</dbReference>
<evidence type="ECO:0000256" key="4">
    <source>
        <dbReference type="ARBA" id="ARBA00023172"/>
    </source>
</evidence>
<dbReference type="PANTHER" id="PTHR30629:SF6">
    <property type="entry name" value="PROPHAGE INTEGRASE INTA-RELATED"/>
    <property type="match status" value="1"/>
</dbReference>
<comment type="similarity">
    <text evidence="1">Belongs to the 'phage' integrase family.</text>
</comment>